<keyword evidence="2" id="KW-1185">Reference proteome</keyword>
<dbReference type="Proteomes" id="UP000245207">
    <property type="component" value="Unassembled WGS sequence"/>
</dbReference>
<name>A0A2U1PIL7_ARTAN</name>
<dbReference type="AlphaFoldDB" id="A0A2U1PIL7"/>
<reference evidence="1 2" key="1">
    <citation type="journal article" date="2018" name="Mol. Plant">
        <title>The genome of Artemisia annua provides insight into the evolution of Asteraceae family and artemisinin biosynthesis.</title>
        <authorList>
            <person name="Shen Q."/>
            <person name="Zhang L."/>
            <person name="Liao Z."/>
            <person name="Wang S."/>
            <person name="Yan T."/>
            <person name="Shi P."/>
            <person name="Liu M."/>
            <person name="Fu X."/>
            <person name="Pan Q."/>
            <person name="Wang Y."/>
            <person name="Lv Z."/>
            <person name="Lu X."/>
            <person name="Zhang F."/>
            <person name="Jiang W."/>
            <person name="Ma Y."/>
            <person name="Chen M."/>
            <person name="Hao X."/>
            <person name="Li L."/>
            <person name="Tang Y."/>
            <person name="Lv G."/>
            <person name="Zhou Y."/>
            <person name="Sun X."/>
            <person name="Brodelius P.E."/>
            <person name="Rose J.K.C."/>
            <person name="Tang K."/>
        </authorList>
    </citation>
    <scope>NUCLEOTIDE SEQUENCE [LARGE SCALE GENOMIC DNA]</scope>
    <source>
        <strain evidence="2">cv. Huhao1</strain>
        <tissue evidence="1">Leaf</tissue>
    </source>
</reference>
<proteinExistence type="predicted"/>
<dbReference type="OrthoDB" id="1930729at2759"/>
<evidence type="ECO:0000313" key="2">
    <source>
        <dbReference type="Proteomes" id="UP000245207"/>
    </source>
</evidence>
<dbReference type="PANTHER" id="PTHR48449:SF1">
    <property type="entry name" value="DUF1985 DOMAIN-CONTAINING PROTEIN"/>
    <property type="match status" value="1"/>
</dbReference>
<dbReference type="EMBL" id="PKPP01001104">
    <property type="protein sequence ID" value="PWA85600.1"/>
    <property type="molecule type" value="Genomic_DNA"/>
</dbReference>
<gene>
    <name evidence="1" type="ORF">CTI12_AA147170</name>
</gene>
<organism evidence="1 2">
    <name type="scientific">Artemisia annua</name>
    <name type="common">Sweet wormwood</name>
    <dbReference type="NCBI Taxonomy" id="35608"/>
    <lineage>
        <taxon>Eukaryota</taxon>
        <taxon>Viridiplantae</taxon>
        <taxon>Streptophyta</taxon>
        <taxon>Embryophyta</taxon>
        <taxon>Tracheophyta</taxon>
        <taxon>Spermatophyta</taxon>
        <taxon>Magnoliopsida</taxon>
        <taxon>eudicotyledons</taxon>
        <taxon>Gunneridae</taxon>
        <taxon>Pentapetalae</taxon>
        <taxon>asterids</taxon>
        <taxon>campanulids</taxon>
        <taxon>Asterales</taxon>
        <taxon>Asteraceae</taxon>
        <taxon>Asteroideae</taxon>
        <taxon>Anthemideae</taxon>
        <taxon>Artemisiinae</taxon>
        <taxon>Artemisia</taxon>
    </lineage>
</organism>
<accession>A0A2U1PIL7</accession>
<dbReference type="PANTHER" id="PTHR48449">
    <property type="entry name" value="DUF1985 DOMAIN-CONTAINING PROTEIN"/>
    <property type="match status" value="1"/>
</dbReference>
<evidence type="ECO:0000313" key="1">
    <source>
        <dbReference type="EMBL" id="PWA85600.1"/>
    </source>
</evidence>
<sequence>MNSGKGCLGTQSLGRGWIFGFRLGKLCIRPDNDRTNAFRDHVFPGRITDGIDSVYAHDCLQLVNNEKRMIAVSDDDAVRMCLLIVAMLVFMGTEDRNFIPKHILDLVEDLDAWNVQKRPFGQVERKPKVQCNIQSIRFCLVFQDMDFGDFYKQQQLVGQRVGGDSTRYWLV</sequence>
<protein>
    <submittedName>
        <fullName evidence="1">Uncharacterized protein</fullName>
    </submittedName>
</protein>
<comment type="caution">
    <text evidence="1">The sequence shown here is derived from an EMBL/GenBank/DDBJ whole genome shotgun (WGS) entry which is preliminary data.</text>
</comment>